<accession>A0A4T0MAM5</accession>
<dbReference type="InterPro" id="IPR019770">
    <property type="entry name" value="TIF_eIF_4E_CS"/>
</dbReference>
<dbReference type="EMBL" id="SPRC01000019">
    <property type="protein sequence ID" value="TIB80049.1"/>
    <property type="molecule type" value="Genomic_DNA"/>
</dbReference>
<dbReference type="GO" id="GO:0000340">
    <property type="term" value="F:RNA 7-methylguanosine cap binding"/>
    <property type="evidence" value="ECO:0007669"/>
    <property type="project" value="TreeGrafter"/>
</dbReference>
<name>A0A4T0MAM5_9BASI</name>
<dbReference type="InterPro" id="IPR023398">
    <property type="entry name" value="TIF_eIF4e-like"/>
</dbReference>
<evidence type="ECO:0000256" key="1">
    <source>
        <dbReference type="RuleBase" id="RU004374"/>
    </source>
</evidence>
<comment type="caution">
    <text evidence="2">The sequence shown here is derived from an EMBL/GenBank/DDBJ whole genome shotgun (WGS) entry which is preliminary data.</text>
</comment>
<evidence type="ECO:0000313" key="2">
    <source>
        <dbReference type="EMBL" id="TIB80049.1"/>
    </source>
</evidence>
<proteinExistence type="inferred from homology"/>
<dbReference type="SUPFAM" id="SSF55418">
    <property type="entry name" value="eIF4e-like"/>
    <property type="match status" value="1"/>
</dbReference>
<keyword evidence="1 2" id="KW-0396">Initiation factor</keyword>
<gene>
    <name evidence="2" type="ORF">E3Q22_02161</name>
</gene>
<dbReference type="Pfam" id="PF01652">
    <property type="entry name" value="IF4E"/>
    <property type="match status" value="1"/>
</dbReference>
<reference evidence="2 3" key="1">
    <citation type="submission" date="2019-03" db="EMBL/GenBank/DDBJ databases">
        <title>Sequencing 25 genomes of Wallemia mellicola.</title>
        <authorList>
            <person name="Gostincar C."/>
        </authorList>
    </citation>
    <scope>NUCLEOTIDE SEQUENCE [LARGE SCALE GENOMIC DNA]</scope>
    <source>
        <strain evidence="2 3">EXF-6152</strain>
    </source>
</reference>
<dbReference type="PANTHER" id="PTHR11960:SF18">
    <property type="entry name" value="EUKARYOTIC TRANSLATION INITIATION FACTOR 4E HOMOLOGOUS PROTEIN, ISOFORM B"/>
    <property type="match status" value="1"/>
</dbReference>
<keyword evidence="1" id="KW-0694">RNA-binding</keyword>
<dbReference type="GO" id="GO:0003743">
    <property type="term" value="F:translation initiation factor activity"/>
    <property type="evidence" value="ECO:0007669"/>
    <property type="project" value="UniProtKB-KW"/>
</dbReference>
<dbReference type="InterPro" id="IPR001040">
    <property type="entry name" value="TIF_eIF_4E"/>
</dbReference>
<dbReference type="GO" id="GO:0016281">
    <property type="term" value="C:eukaryotic translation initiation factor 4F complex"/>
    <property type="evidence" value="ECO:0007669"/>
    <property type="project" value="TreeGrafter"/>
</dbReference>
<keyword evidence="1" id="KW-0648">Protein biosynthesis</keyword>
<dbReference type="Proteomes" id="UP000310685">
    <property type="component" value="Unassembled WGS sequence"/>
</dbReference>
<dbReference type="PROSITE" id="PS00813">
    <property type="entry name" value="IF4E"/>
    <property type="match status" value="1"/>
</dbReference>
<dbReference type="PANTHER" id="PTHR11960">
    <property type="entry name" value="EUKARYOTIC TRANSLATION INITIATION FACTOR 4E RELATED"/>
    <property type="match status" value="1"/>
</dbReference>
<dbReference type="AlphaFoldDB" id="A0A4T0MAM5"/>
<organism evidence="2 3">
    <name type="scientific">Wallemia mellicola</name>
    <dbReference type="NCBI Taxonomy" id="1708541"/>
    <lineage>
        <taxon>Eukaryota</taxon>
        <taxon>Fungi</taxon>
        <taxon>Dikarya</taxon>
        <taxon>Basidiomycota</taxon>
        <taxon>Wallemiomycotina</taxon>
        <taxon>Wallemiomycetes</taxon>
        <taxon>Wallemiales</taxon>
        <taxon>Wallemiaceae</taxon>
        <taxon>Wallemia</taxon>
    </lineage>
</organism>
<dbReference type="Gene3D" id="3.30.760.10">
    <property type="entry name" value="RNA Cap, Translation Initiation Factor Eif4e"/>
    <property type="match status" value="1"/>
</dbReference>
<sequence length="247" mass="27883">MTLALRTPWTVWGIHRPPSSKIVDYEKDLIKVASFDSVESFWNTYSYLNPPSTLPVVTDYQLFRSGVRPVWEDPENIKGGKWILRLKKGIVDQFWEDLVLAIIGGSIAGGTDDICGAVVSIRAAEDIISVWIKREDPLLIDSVKYHWILEERQQGLIDWWIDMFSCIRCVFIRLQDVSLTITAGSGFLIQENRDYGHEAALASSALLTLSSIRRARKGARLPQFLTALGLASGAYYALKIKQFQDGF</sequence>
<comment type="similarity">
    <text evidence="1">Belongs to the eukaryotic initiation factor 4E family.</text>
</comment>
<protein>
    <submittedName>
        <fullName evidence="2">Translation initiation factor eIF4e</fullName>
    </submittedName>
</protein>
<evidence type="ECO:0000313" key="3">
    <source>
        <dbReference type="Proteomes" id="UP000310685"/>
    </source>
</evidence>